<keyword evidence="1" id="KW-1133">Transmembrane helix</keyword>
<dbReference type="Pfam" id="PF13424">
    <property type="entry name" value="TPR_12"/>
    <property type="match status" value="1"/>
</dbReference>
<evidence type="ECO:0000313" key="2">
    <source>
        <dbReference type="EMBL" id="GJM62439.1"/>
    </source>
</evidence>
<accession>A0AAN5AKR9</accession>
<dbReference type="InterPro" id="IPR011990">
    <property type="entry name" value="TPR-like_helical_dom_sf"/>
</dbReference>
<dbReference type="RefSeq" id="WP_338237728.1">
    <property type="nucleotide sequence ID" value="NZ_BQKE01000002.1"/>
</dbReference>
<name>A0AAN5AKR9_9BACT</name>
<protein>
    <recommendedName>
        <fullName evidence="4">HTH luxR-type domain-containing protein</fullName>
    </recommendedName>
</protein>
<gene>
    <name evidence="2" type="ORF">PEDI_29910</name>
</gene>
<keyword evidence="1" id="KW-0812">Transmembrane</keyword>
<dbReference type="SUPFAM" id="SSF48452">
    <property type="entry name" value="TPR-like"/>
    <property type="match status" value="1"/>
</dbReference>
<dbReference type="InterPro" id="IPR036388">
    <property type="entry name" value="WH-like_DNA-bd_sf"/>
</dbReference>
<organism evidence="2 3">
    <name type="scientific">Persicobacter diffluens</name>
    <dbReference type="NCBI Taxonomy" id="981"/>
    <lineage>
        <taxon>Bacteria</taxon>
        <taxon>Pseudomonadati</taxon>
        <taxon>Bacteroidota</taxon>
        <taxon>Cytophagia</taxon>
        <taxon>Cytophagales</taxon>
        <taxon>Persicobacteraceae</taxon>
        <taxon>Persicobacter</taxon>
    </lineage>
</organism>
<dbReference type="Gene3D" id="1.25.40.10">
    <property type="entry name" value="Tetratricopeptide repeat domain"/>
    <property type="match status" value="2"/>
</dbReference>
<evidence type="ECO:0008006" key="4">
    <source>
        <dbReference type="Google" id="ProtNLM"/>
    </source>
</evidence>
<dbReference type="InterPro" id="IPR016032">
    <property type="entry name" value="Sig_transdc_resp-reg_C-effctor"/>
</dbReference>
<feature type="transmembrane region" description="Helical" evidence="1">
    <location>
        <begin position="339"/>
        <end position="359"/>
    </location>
</feature>
<proteinExistence type="predicted"/>
<sequence>MSNFLSAFSYFIFCLSGLLFSFSPKAWCIIPNVDSTYQDSPADFFDIYKDQTTLNDSADRVISLIKMSDKDRYKGKYDLAFDHLWNALIIAEKQNYHNLRVTIHRNLGILYDIYNKDSLTQYHLRTSVNLAKTLFEGKKIKKSQFVSSYFSYANFWRNRGEYTLAMEYLDSCAWVHQNKRKMPYVMTDRGFCEMKLGNLAAAEKILLEAKTLLKQKNEPYIITNMFFLGDIKKELGELDSALFYYQKSLELMNAKSVHFELKPELLEKLSALYLAKGDLTKAYQYLEASKDSFVDLFSASSKHNQRLFSIKNKYLEEIANNKKLIENQQALIENKNRKLLTILVVFGFISLAAVAMYIVSRQKNKIHQLSLVRKMDNEKNNAVLELKSKELTAYTLKMIEKEDAIQNLLETVKKTSPKEFTTLKMKYAQGNDTSWEEFNRRFTEVNTKFYETLCKKHPNLSNTELKHCALIKLNFNSHEMSKILNISLQSVHTSRYRIRKKMELDSNSNLTSYIGAI</sequence>
<keyword evidence="3" id="KW-1185">Reference proteome</keyword>
<evidence type="ECO:0000313" key="3">
    <source>
        <dbReference type="Proteomes" id="UP001310022"/>
    </source>
</evidence>
<reference evidence="2 3" key="1">
    <citation type="submission" date="2021-12" db="EMBL/GenBank/DDBJ databases">
        <title>Genome sequencing of bacteria with rrn-lacking chromosome and rrn-plasmid.</title>
        <authorList>
            <person name="Anda M."/>
            <person name="Iwasaki W."/>
        </authorList>
    </citation>
    <scope>NUCLEOTIDE SEQUENCE [LARGE SCALE GENOMIC DNA]</scope>
    <source>
        <strain evidence="2 3">NBRC 15940</strain>
    </source>
</reference>
<dbReference type="EMBL" id="BQKE01000002">
    <property type="protein sequence ID" value="GJM62439.1"/>
    <property type="molecule type" value="Genomic_DNA"/>
</dbReference>
<dbReference type="SUPFAM" id="SSF46894">
    <property type="entry name" value="C-terminal effector domain of the bipartite response regulators"/>
    <property type="match status" value="1"/>
</dbReference>
<keyword evidence="1" id="KW-0472">Membrane</keyword>
<comment type="caution">
    <text evidence="2">The sequence shown here is derived from an EMBL/GenBank/DDBJ whole genome shotgun (WGS) entry which is preliminary data.</text>
</comment>
<evidence type="ECO:0000256" key="1">
    <source>
        <dbReference type="SAM" id="Phobius"/>
    </source>
</evidence>
<dbReference type="Gene3D" id="1.10.10.10">
    <property type="entry name" value="Winged helix-like DNA-binding domain superfamily/Winged helix DNA-binding domain"/>
    <property type="match status" value="1"/>
</dbReference>
<dbReference type="Proteomes" id="UP001310022">
    <property type="component" value="Unassembled WGS sequence"/>
</dbReference>
<dbReference type="GO" id="GO:0003677">
    <property type="term" value="F:DNA binding"/>
    <property type="evidence" value="ECO:0007669"/>
    <property type="project" value="InterPro"/>
</dbReference>
<dbReference type="AlphaFoldDB" id="A0AAN5AKR9"/>
<dbReference type="GO" id="GO:0006355">
    <property type="term" value="P:regulation of DNA-templated transcription"/>
    <property type="evidence" value="ECO:0007669"/>
    <property type="project" value="InterPro"/>
</dbReference>